<accession>A0ABP3YQX4</accession>
<dbReference type="Proteomes" id="UP001501005">
    <property type="component" value="Unassembled WGS sequence"/>
</dbReference>
<evidence type="ECO:0000256" key="1">
    <source>
        <dbReference type="SAM" id="Phobius"/>
    </source>
</evidence>
<evidence type="ECO:0008006" key="4">
    <source>
        <dbReference type="Google" id="ProtNLM"/>
    </source>
</evidence>
<gene>
    <name evidence="2" type="ORF">GCM10009549_05240</name>
</gene>
<feature type="transmembrane region" description="Helical" evidence="1">
    <location>
        <begin position="95"/>
        <end position="119"/>
    </location>
</feature>
<feature type="transmembrane region" description="Helical" evidence="1">
    <location>
        <begin position="139"/>
        <end position="158"/>
    </location>
</feature>
<feature type="transmembrane region" description="Helical" evidence="1">
    <location>
        <begin position="226"/>
        <end position="246"/>
    </location>
</feature>
<feature type="transmembrane region" description="Helical" evidence="1">
    <location>
        <begin position="42"/>
        <end position="64"/>
    </location>
</feature>
<dbReference type="RefSeq" id="WP_344046215.1">
    <property type="nucleotide sequence ID" value="NZ_BAAAHG010000002.1"/>
</dbReference>
<feature type="transmembrane region" description="Helical" evidence="1">
    <location>
        <begin position="196"/>
        <end position="214"/>
    </location>
</feature>
<keyword evidence="1" id="KW-0472">Membrane</keyword>
<feature type="transmembrane region" description="Helical" evidence="1">
    <location>
        <begin position="7"/>
        <end position="30"/>
    </location>
</feature>
<name>A0ABP3YQX4_9ACTN</name>
<reference evidence="3" key="1">
    <citation type="journal article" date="2019" name="Int. J. Syst. Evol. Microbiol.">
        <title>The Global Catalogue of Microorganisms (GCM) 10K type strain sequencing project: providing services to taxonomists for standard genome sequencing and annotation.</title>
        <authorList>
            <consortium name="The Broad Institute Genomics Platform"/>
            <consortium name="The Broad Institute Genome Sequencing Center for Infectious Disease"/>
            <person name="Wu L."/>
            <person name="Ma J."/>
        </authorList>
    </citation>
    <scope>NUCLEOTIDE SEQUENCE [LARGE SCALE GENOMIC DNA]</scope>
    <source>
        <strain evidence="3">JCM 10673</strain>
    </source>
</reference>
<comment type="caution">
    <text evidence="2">The sequence shown here is derived from an EMBL/GenBank/DDBJ whole genome shotgun (WGS) entry which is preliminary data.</text>
</comment>
<organism evidence="2 3">
    <name type="scientific">Streptomyces thermoalcalitolerans</name>
    <dbReference type="NCBI Taxonomy" id="65605"/>
    <lineage>
        <taxon>Bacteria</taxon>
        <taxon>Bacillati</taxon>
        <taxon>Actinomycetota</taxon>
        <taxon>Actinomycetes</taxon>
        <taxon>Kitasatosporales</taxon>
        <taxon>Streptomycetaceae</taxon>
        <taxon>Streptomyces</taxon>
    </lineage>
</organism>
<dbReference type="EMBL" id="BAAAHG010000002">
    <property type="protein sequence ID" value="GAA0902905.1"/>
    <property type="molecule type" value="Genomic_DNA"/>
</dbReference>
<evidence type="ECO:0000313" key="3">
    <source>
        <dbReference type="Proteomes" id="UP001501005"/>
    </source>
</evidence>
<evidence type="ECO:0000313" key="2">
    <source>
        <dbReference type="EMBL" id="GAA0902905.1"/>
    </source>
</evidence>
<keyword evidence="1" id="KW-1133">Transmembrane helix</keyword>
<protein>
    <recommendedName>
        <fullName evidence="4">Integral membrane protein</fullName>
    </recommendedName>
</protein>
<keyword evidence="3" id="KW-1185">Reference proteome</keyword>
<proteinExistence type="predicted"/>
<feature type="transmembrane region" description="Helical" evidence="1">
    <location>
        <begin position="170"/>
        <end position="190"/>
    </location>
</feature>
<sequence>MKTTGRVVGELVCAAVGVWAASEVMVPLRIDGTAGERAESVALLAALFTAATMVVPLSVGWVLGRAVARNRRRMAQEPDWDASEWEFLAPLRRHFVYAGLFMALPVVILTVLGPLGVWAGVELGAGLGLDVELSGGLKVLVTTGLVVFAVQRVLLRVLAVPFKGRRSEALLSLSGFLLCWAGLALAAVWLDSVEATGPQWLALAVVAALFDLRFSLTLTLPVPGVASLILVSVNALVLWFIMWLTGLLHIDGFWPLIGTVALMWVAEWPSRLAKAAAEARANPPQPPHDPFWPEHHLPQTPLY</sequence>
<keyword evidence="1" id="KW-0812">Transmembrane</keyword>